<evidence type="ECO:0000256" key="1">
    <source>
        <dbReference type="ARBA" id="ARBA00004496"/>
    </source>
</evidence>
<dbReference type="InterPro" id="IPR005147">
    <property type="entry name" value="tRNA_synthase_B5-dom"/>
</dbReference>
<dbReference type="InterPro" id="IPR012340">
    <property type="entry name" value="NA-bd_OB-fold"/>
</dbReference>
<keyword evidence="4 15" id="KW-0963">Cytoplasm</keyword>
<dbReference type="NCBIfam" id="TIGR00472">
    <property type="entry name" value="pheT_bact"/>
    <property type="match status" value="1"/>
</dbReference>
<feature type="binding site" evidence="15">
    <location>
        <position position="467"/>
    </location>
    <ligand>
        <name>Mg(2+)</name>
        <dbReference type="ChEBI" id="CHEBI:18420"/>
        <note>shared with alpha subunit</note>
    </ligand>
</feature>
<dbReference type="NCBIfam" id="NF045760">
    <property type="entry name" value="YtpR"/>
    <property type="match status" value="1"/>
</dbReference>
<dbReference type="SUPFAM" id="SSF54991">
    <property type="entry name" value="Anticodon-binding domain of PheRS"/>
    <property type="match status" value="1"/>
</dbReference>
<keyword evidence="7 15" id="KW-0479">Metal-binding</keyword>
<keyword evidence="8 15" id="KW-0547">Nucleotide-binding</keyword>
<dbReference type="Proteomes" id="UP000642571">
    <property type="component" value="Unassembled WGS sequence"/>
</dbReference>
<dbReference type="Gene3D" id="3.50.40.10">
    <property type="entry name" value="Phenylalanyl-trna Synthetase, Chain B, domain 3"/>
    <property type="match status" value="1"/>
</dbReference>
<dbReference type="Gene3D" id="3.30.56.10">
    <property type="match status" value="2"/>
</dbReference>
<dbReference type="InterPro" id="IPR045060">
    <property type="entry name" value="Phe-tRNA-ligase_IIc_bsu"/>
</dbReference>
<evidence type="ECO:0000259" key="18">
    <source>
        <dbReference type="PROSITE" id="PS51447"/>
    </source>
</evidence>
<dbReference type="PROSITE" id="PS51447">
    <property type="entry name" value="FDX_ACB"/>
    <property type="match status" value="1"/>
</dbReference>
<evidence type="ECO:0000256" key="16">
    <source>
        <dbReference type="PROSITE-ProRule" id="PRU00209"/>
    </source>
</evidence>
<dbReference type="InterPro" id="IPR033714">
    <property type="entry name" value="tRNA_bind_bactPheRS"/>
</dbReference>
<dbReference type="PANTHER" id="PTHR10947">
    <property type="entry name" value="PHENYLALANYL-TRNA SYNTHETASE BETA CHAIN AND LEUCINE-RICH REPEAT-CONTAINING PROTEIN 47"/>
    <property type="match status" value="1"/>
</dbReference>
<keyword evidence="21" id="KW-1185">Reference proteome</keyword>
<feature type="domain" description="B5" evidence="19">
    <location>
        <begin position="408"/>
        <end position="483"/>
    </location>
</feature>
<dbReference type="InterPro" id="IPR020825">
    <property type="entry name" value="Phe-tRNA_synthase-like_B3/B4"/>
</dbReference>
<comment type="subunit">
    <text evidence="3 15">Tetramer of two alpha and two beta subunits.</text>
</comment>
<evidence type="ECO:0000256" key="7">
    <source>
        <dbReference type="ARBA" id="ARBA00022723"/>
    </source>
</evidence>
<dbReference type="CDD" id="cd02796">
    <property type="entry name" value="tRNA_bind_bactPheRS"/>
    <property type="match status" value="1"/>
</dbReference>
<dbReference type="InterPro" id="IPR036690">
    <property type="entry name" value="Fdx_antiC-bd_sf"/>
</dbReference>
<comment type="similarity">
    <text evidence="2 15">Belongs to the phenylalanyl-tRNA synthetase beta subunit family. Type 1 subfamily.</text>
</comment>
<evidence type="ECO:0000256" key="9">
    <source>
        <dbReference type="ARBA" id="ARBA00022840"/>
    </source>
</evidence>
<dbReference type="InterPro" id="IPR041616">
    <property type="entry name" value="PheRS_beta_core"/>
</dbReference>
<dbReference type="Pfam" id="PF03147">
    <property type="entry name" value="FDX-ACB"/>
    <property type="match status" value="1"/>
</dbReference>
<comment type="catalytic activity">
    <reaction evidence="14 15">
        <text>tRNA(Phe) + L-phenylalanine + ATP = L-phenylalanyl-tRNA(Phe) + AMP + diphosphate + H(+)</text>
        <dbReference type="Rhea" id="RHEA:19413"/>
        <dbReference type="Rhea" id="RHEA-COMP:9668"/>
        <dbReference type="Rhea" id="RHEA-COMP:9699"/>
        <dbReference type="ChEBI" id="CHEBI:15378"/>
        <dbReference type="ChEBI" id="CHEBI:30616"/>
        <dbReference type="ChEBI" id="CHEBI:33019"/>
        <dbReference type="ChEBI" id="CHEBI:58095"/>
        <dbReference type="ChEBI" id="CHEBI:78442"/>
        <dbReference type="ChEBI" id="CHEBI:78531"/>
        <dbReference type="ChEBI" id="CHEBI:456215"/>
        <dbReference type="EC" id="6.1.1.20"/>
    </reaction>
</comment>
<evidence type="ECO:0000256" key="15">
    <source>
        <dbReference type="HAMAP-Rule" id="MF_00283"/>
    </source>
</evidence>
<evidence type="ECO:0000259" key="17">
    <source>
        <dbReference type="PROSITE" id="PS50886"/>
    </source>
</evidence>
<dbReference type="InterPro" id="IPR045864">
    <property type="entry name" value="aa-tRNA-synth_II/BPL/LPL"/>
</dbReference>
<dbReference type="InterPro" id="IPR009061">
    <property type="entry name" value="DNA-bd_dom_put_sf"/>
</dbReference>
<dbReference type="PROSITE" id="PS51483">
    <property type="entry name" value="B5"/>
    <property type="match status" value="1"/>
</dbReference>
<dbReference type="InterPro" id="IPR004532">
    <property type="entry name" value="Phe-tRNA-ligase_IIc_bsu_bact"/>
</dbReference>
<sequence length="810" mass="89313">MFVSLNWLKQYVDLQGLTPEDLAEKITKTGIEVEGVEPFGEPIENLVVGYVKECNQHPNADKLNVCQVDVGDEVLQIVCGAPNVAQGQKVAVAKPGAVLPGNFQIKKAKLRGEESSGMICSLQELGIDEKYVPAEFAEGIFVFDGDPEVGANASSLLNLDDIIIELGLTPNRSDALSMLGVAYEVAAILDTPIHFPNEDVQITEEKAEDVVSVTVKDGNLNPYYGAMVVKNIEVGPAPLWMRNRLISAGIRPINNVVDITNYVLLEYGQPLHAFDYDRFGSNEVVVRRATEGETIKTLDGEERTLSSNHLVITNGQEPVAIAGVMGGADSEVHEGTTTVLLEAAYFDPQAVRSAAKEHGLRSEASVRFEKGVDPDRVQRAGLRAAQLLSDYAGGEVLDGVVAYDELSYEEKTVTFTTSRMNHVLGTDMDDAHIQDILRKLQFSYEQEGETFTVSIPTRRGDISLVEDMVEEIGRMYGYDNIPFTMPQGAGNAGGLTAYQALRRKVRRYLEGAGLSETLTYSLTTEERANLLVSPDVQGENVRPVHLAMPMSEEHSHLRLSALPEMLASASYNVARKQKDVAFYEVGSIYVTKEAVLTKQPDEKERLAGVLTGSWLTHPWQQEKKNVDFYVVKGILDGLFDYLDIEEQISYQQGQVDGMHPGRTALVKLNGETIGHVGQLHPKLQKGYDLKEAYAFDVDLEKVFKAISSEETYTPIPRYPSISRDIALVVDENVAAGDLRKTILETGAPLVKNCLVFDVYQGEHLEAGKKSLAFSLLYLDPTRTLKDEEVEETHHAILDKVKEQYSAELRA</sequence>
<dbReference type="PROSITE" id="PS50886">
    <property type="entry name" value="TRBD"/>
    <property type="match status" value="1"/>
</dbReference>
<dbReference type="SUPFAM" id="SSF46955">
    <property type="entry name" value="Putative DNA-binding domain"/>
    <property type="match status" value="1"/>
</dbReference>
<dbReference type="Pfam" id="PF01588">
    <property type="entry name" value="tRNA_bind"/>
    <property type="match status" value="1"/>
</dbReference>
<dbReference type="Gene3D" id="3.30.930.10">
    <property type="entry name" value="Bira Bifunctional Protein, Domain 2"/>
    <property type="match status" value="1"/>
</dbReference>
<feature type="binding site" evidence="15">
    <location>
        <position position="461"/>
    </location>
    <ligand>
        <name>Mg(2+)</name>
        <dbReference type="ChEBI" id="CHEBI:18420"/>
        <note>shared with alpha subunit</note>
    </ligand>
</feature>
<dbReference type="EC" id="6.1.1.20" evidence="15"/>
<evidence type="ECO:0000259" key="19">
    <source>
        <dbReference type="PROSITE" id="PS51483"/>
    </source>
</evidence>
<feature type="domain" description="TRNA-binding" evidence="17">
    <location>
        <begin position="40"/>
        <end position="154"/>
    </location>
</feature>
<evidence type="ECO:0000256" key="3">
    <source>
        <dbReference type="ARBA" id="ARBA00011209"/>
    </source>
</evidence>
<evidence type="ECO:0000256" key="14">
    <source>
        <dbReference type="ARBA" id="ARBA00049255"/>
    </source>
</evidence>
<dbReference type="InterPro" id="IPR005121">
    <property type="entry name" value="Fdx_antiC-bd"/>
</dbReference>
<dbReference type="Pfam" id="PF03484">
    <property type="entry name" value="B5"/>
    <property type="match status" value="1"/>
</dbReference>
<keyword evidence="9 15" id="KW-0067">ATP-binding</keyword>
<accession>A0ABQ1PT53</accession>
<dbReference type="SMART" id="SM00896">
    <property type="entry name" value="FDX-ACB"/>
    <property type="match status" value="1"/>
</dbReference>
<keyword evidence="11 16" id="KW-0694">RNA-binding</keyword>
<dbReference type="SUPFAM" id="SSF50249">
    <property type="entry name" value="Nucleic acid-binding proteins"/>
    <property type="match status" value="1"/>
</dbReference>
<evidence type="ECO:0000256" key="8">
    <source>
        <dbReference type="ARBA" id="ARBA00022741"/>
    </source>
</evidence>
<keyword evidence="6 15" id="KW-0436">Ligase</keyword>
<comment type="cofactor">
    <cofactor evidence="15">
        <name>Mg(2+)</name>
        <dbReference type="ChEBI" id="CHEBI:18420"/>
    </cofactor>
    <text evidence="15">Binds 2 magnesium ions per tetramer.</text>
</comment>
<organism evidence="20 21">
    <name type="scientific">Pontibacillus salipaludis</name>
    <dbReference type="NCBI Taxonomy" id="1697394"/>
    <lineage>
        <taxon>Bacteria</taxon>
        <taxon>Bacillati</taxon>
        <taxon>Bacillota</taxon>
        <taxon>Bacilli</taxon>
        <taxon>Bacillales</taxon>
        <taxon>Bacillaceae</taxon>
        <taxon>Pontibacillus</taxon>
    </lineage>
</organism>
<dbReference type="PANTHER" id="PTHR10947:SF0">
    <property type="entry name" value="PHENYLALANINE--TRNA LIGASE BETA SUBUNIT"/>
    <property type="match status" value="1"/>
</dbReference>
<dbReference type="Pfam" id="PF03483">
    <property type="entry name" value="B3_4"/>
    <property type="match status" value="1"/>
</dbReference>
<evidence type="ECO:0000256" key="4">
    <source>
        <dbReference type="ARBA" id="ARBA00022490"/>
    </source>
</evidence>
<evidence type="ECO:0000256" key="5">
    <source>
        <dbReference type="ARBA" id="ARBA00022555"/>
    </source>
</evidence>
<comment type="caution">
    <text evidence="20">The sequence shown here is derived from an EMBL/GenBank/DDBJ whole genome shotgun (WGS) entry which is preliminary data.</text>
</comment>
<dbReference type="CDD" id="cd00769">
    <property type="entry name" value="PheRS_beta_core"/>
    <property type="match status" value="1"/>
</dbReference>
<feature type="domain" description="FDX-ACB" evidence="18">
    <location>
        <begin position="716"/>
        <end position="809"/>
    </location>
</feature>
<evidence type="ECO:0000256" key="12">
    <source>
        <dbReference type="ARBA" id="ARBA00022917"/>
    </source>
</evidence>
<dbReference type="GO" id="GO:0016874">
    <property type="term" value="F:ligase activity"/>
    <property type="evidence" value="ECO:0007669"/>
    <property type="project" value="UniProtKB-KW"/>
</dbReference>
<dbReference type="SMART" id="SM00874">
    <property type="entry name" value="B5"/>
    <property type="match status" value="1"/>
</dbReference>
<dbReference type="Gene3D" id="2.40.50.140">
    <property type="entry name" value="Nucleic acid-binding proteins"/>
    <property type="match status" value="1"/>
</dbReference>
<proteinExistence type="inferred from homology"/>
<keyword evidence="5 16" id="KW-0820">tRNA-binding</keyword>
<evidence type="ECO:0000313" key="20">
    <source>
        <dbReference type="EMBL" id="GGD03002.1"/>
    </source>
</evidence>
<evidence type="ECO:0000256" key="6">
    <source>
        <dbReference type="ARBA" id="ARBA00022598"/>
    </source>
</evidence>
<dbReference type="RefSeq" id="WP_188651156.1">
    <property type="nucleotide sequence ID" value="NZ_BMIN01000003.1"/>
</dbReference>
<keyword evidence="12 15" id="KW-0648">Protein biosynthesis</keyword>
<keyword evidence="10 15" id="KW-0460">Magnesium</keyword>
<dbReference type="Gene3D" id="3.30.70.380">
    <property type="entry name" value="Ferrodoxin-fold anticodon-binding domain"/>
    <property type="match status" value="1"/>
</dbReference>
<dbReference type="SUPFAM" id="SSF55681">
    <property type="entry name" value="Class II aaRS and biotin synthetases"/>
    <property type="match status" value="1"/>
</dbReference>
<evidence type="ECO:0000256" key="13">
    <source>
        <dbReference type="ARBA" id="ARBA00023146"/>
    </source>
</evidence>
<keyword evidence="13 15" id="KW-0030">Aminoacyl-tRNA synthetase</keyword>
<evidence type="ECO:0000313" key="21">
    <source>
        <dbReference type="Proteomes" id="UP000642571"/>
    </source>
</evidence>
<dbReference type="Pfam" id="PF17759">
    <property type="entry name" value="tRNA_synthFbeta"/>
    <property type="match status" value="1"/>
</dbReference>
<dbReference type="InterPro" id="IPR002547">
    <property type="entry name" value="tRNA-bd_dom"/>
</dbReference>
<feature type="binding site" evidence="15">
    <location>
        <position position="470"/>
    </location>
    <ligand>
        <name>Mg(2+)</name>
        <dbReference type="ChEBI" id="CHEBI:18420"/>
        <note>shared with alpha subunit</note>
    </ligand>
</feature>
<reference evidence="21" key="1">
    <citation type="journal article" date="2019" name="Int. J. Syst. Evol. Microbiol.">
        <title>The Global Catalogue of Microorganisms (GCM) 10K type strain sequencing project: providing services to taxonomists for standard genome sequencing and annotation.</title>
        <authorList>
            <consortium name="The Broad Institute Genomics Platform"/>
            <consortium name="The Broad Institute Genome Sequencing Center for Infectious Disease"/>
            <person name="Wu L."/>
            <person name="Ma J."/>
        </authorList>
    </citation>
    <scope>NUCLEOTIDE SEQUENCE [LARGE SCALE GENOMIC DNA]</scope>
    <source>
        <strain evidence="21">CGMCC 1.15353</strain>
    </source>
</reference>
<evidence type="ECO:0000256" key="10">
    <source>
        <dbReference type="ARBA" id="ARBA00022842"/>
    </source>
</evidence>
<dbReference type="HAMAP" id="MF_00283">
    <property type="entry name" value="Phe_tRNA_synth_beta1"/>
    <property type="match status" value="1"/>
</dbReference>
<gene>
    <name evidence="15 20" type="primary">pheT</name>
    <name evidence="20" type="ORF">GCM10011389_08080</name>
</gene>
<dbReference type="EMBL" id="BMIN01000003">
    <property type="protein sequence ID" value="GGD03002.1"/>
    <property type="molecule type" value="Genomic_DNA"/>
</dbReference>
<name>A0ABQ1PT53_9BACI</name>
<evidence type="ECO:0000256" key="11">
    <source>
        <dbReference type="ARBA" id="ARBA00022884"/>
    </source>
</evidence>
<dbReference type="SUPFAM" id="SSF56037">
    <property type="entry name" value="PheT/TilS domain"/>
    <property type="match status" value="1"/>
</dbReference>
<evidence type="ECO:0000256" key="2">
    <source>
        <dbReference type="ARBA" id="ARBA00008653"/>
    </source>
</evidence>
<dbReference type="InterPro" id="IPR005146">
    <property type="entry name" value="B3/B4_tRNA-bd"/>
</dbReference>
<comment type="subcellular location">
    <subcellularLocation>
        <location evidence="1 15">Cytoplasm</location>
    </subcellularLocation>
</comment>
<feature type="binding site" evidence="15">
    <location>
        <position position="471"/>
    </location>
    <ligand>
        <name>Mg(2+)</name>
        <dbReference type="ChEBI" id="CHEBI:18420"/>
        <note>shared with alpha subunit</note>
    </ligand>
</feature>
<protein>
    <recommendedName>
        <fullName evidence="15">Phenylalanine--tRNA ligase beta subunit</fullName>
        <ecNumber evidence="15">6.1.1.20</ecNumber>
    </recommendedName>
    <alternativeName>
        <fullName evidence="15">Phenylalanyl-tRNA synthetase beta subunit</fullName>
        <shortName evidence="15">PheRS</shortName>
    </alternativeName>
</protein>
<dbReference type="SMART" id="SM00873">
    <property type="entry name" value="B3_4"/>
    <property type="match status" value="1"/>
</dbReference>